<dbReference type="OrthoDB" id="9794370at2"/>
<dbReference type="PROSITE" id="PS00041">
    <property type="entry name" value="HTH_ARAC_FAMILY_1"/>
    <property type="match status" value="1"/>
</dbReference>
<evidence type="ECO:0000256" key="6">
    <source>
        <dbReference type="ARBA" id="ARBA00023125"/>
    </source>
</evidence>
<dbReference type="InterPro" id="IPR018060">
    <property type="entry name" value="HTH_AraC"/>
</dbReference>
<dbReference type="SMART" id="SM00342">
    <property type="entry name" value="HTH_ARAC"/>
    <property type="match status" value="1"/>
</dbReference>
<dbReference type="STRING" id="1324314.BVG16_00140"/>
<dbReference type="GO" id="GO:0003700">
    <property type="term" value="F:DNA-binding transcription factor activity"/>
    <property type="evidence" value="ECO:0007669"/>
    <property type="project" value="InterPro"/>
</dbReference>
<name>A0A1T2XLQ8_9BACL</name>
<dbReference type="PROSITE" id="PS01124">
    <property type="entry name" value="HTH_ARAC_FAMILY_2"/>
    <property type="match status" value="1"/>
</dbReference>
<keyword evidence="4" id="KW-0902">Two-component regulatory system</keyword>
<evidence type="ECO:0000256" key="8">
    <source>
        <dbReference type="PROSITE-ProRule" id="PRU00169"/>
    </source>
</evidence>
<comment type="subcellular location">
    <subcellularLocation>
        <location evidence="1">Cytoplasm</location>
    </subcellularLocation>
</comment>
<organism evidence="11 12">
    <name type="scientific">Paenibacillus selenitireducens</name>
    <dbReference type="NCBI Taxonomy" id="1324314"/>
    <lineage>
        <taxon>Bacteria</taxon>
        <taxon>Bacillati</taxon>
        <taxon>Bacillota</taxon>
        <taxon>Bacilli</taxon>
        <taxon>Bacillales</taxon>
        <taxon>Paenibacillaceae</taxon>
        <taxon>Paenibacillus</taxon>
    </lineage>
</organism>
<dbReference type="EMBL" id="MSZX01000001">
    <property type="protein sequence ID" value="OPA80804.1"/>
    <property type="molecule type" value="Genomic_DNA"/>
</dbReference>
<dbReference type="PANTHER" id="PTHR42713">
    <property type="entry name" value="HISTIDINE KINASE-RELATED"/>
    <property type="match status" value="1"/>
</dbReference>
<evidence type="ECO:0000256" key="7">
    <source>
        <dbReference type="ARBA" id="ARBA00023163"/>
    </source>
</evidence>
<evidence type="ECO:0000256" key="1">
    <source>
        <dbReference type="ARBA" id="ARBA00004496"/>
    </source>
</evidence>
<feature type="domain" description="Response regulatory" evidence="10">
    <location>
        <begin position="3"/>
        <end position="122"/>
    </location>
</feature>
<dbReference type="Proteomes" id="UP000190188">
    <property type="component" value="Unassembled WGS sequence"/>
</dbReference>
<dbReference type="InterPro" id="IPR011006">
    <property type="entry name" value="CheY-like_superfamily"/>
</dbReference>
<keyword evidence="2" id="KW-0963">Cytoplasm</keyword>
<keyword evidence="6" id="KW-0238">DNA-binding</keyword>
<feature type="modified residue" description="4-aspartylphosphate" evidence="8">
    <location>
        <position position="57"/>
    </location>
</feature>
<evidence type="ECO:0000256" key="3">
    <source>
        <dbReference type="ARBA" id="ARBA00022553"/>
    </source>
</evidence>
<evidence type="ECO:0000313" key="11">
    <source>
        <dbReference type="EMBL" id="OPA80804.1"/>
    </source>
</evidence>
<dbReference type="SUPFAM" id="SSF46689">
    <property type="entry name" value="Homeodomain-like"/>
    <property type="match status" value="2"/>
</dbReference>
<dbReference type="GO" id="GO:0005737">
    <property type="term" value="C:cytoplasm"/>
    <property type="evidence" value="ECO:0007669"/>
    <property type="project" value="UniProtKB-SubCell"/>
</dbReference>
<evidence type="ECO:0008006" key="13">
    <source>
        <dbReference type="Google" id="ProtNLM"/>
    </source>
</evidence>
<evidence type="ECO:0000256" key="5">
    <source>
        <dbReference type="ARBA" id="ARBA00023015"/>
    </source>
</evidence>
<evidence type="ECO:0000259" key="9">
    <source>
        <dbReference type="PROSITE" id="PS01124"/>
    </source>
</evidence>
<sequence>MISVIIVDDEYLIRERLKISVNWEELGYEIVGEAANGEDALLLLEHAPTPIQLAIVDINMPIVDGLAFAEAAHQHHPELKIMILTGYNSFEYAKSALKAGVSDYLLKPLNMVEMTEVLNKIAVQIHEQQHQKSLTEDLKKSVQESYSILRRTFIQGLLAGAESHADIHKIHQHCPNLNGDELTVMVISIDKTNALGKNQPVWQQFAVLNIFSEFFAPMEQVECSWDEEERLVLLMNRPIENQRAARKDTVEQRCAEAVQAVARFLKFTVTAGIGGTVHGFDRISQGYKEALYAVRHRTIYGGNRVISFDHIPKQAHTSPLTYIRETMIIHLRLGNWETIEGELHHMLMRASWGTLTLNHLYVTLYELVFTLNMYAAENKLDITQSVGDTFQPAQLVDELERLEEIKDWIRNLYHGVLDETRSLKQSTPARLVEKAKQYIDEHFASELDLERIAKSIYINPSYLSRIFKIETGFTVVEYLTKCRMVKAKELMESGCKNLYFVAEMVGYNDAQYFSKCFKKHFSVPPSKFISRDTDSSL</sequence>
<protein>
    <recommendedName>
        <fullName evidence="13">DNA-binding response regulator</fullName>
    </recommendedName>
</protein>
<feature type="domain" description="HTH araC/xylS-type" evidence="9">
    <location>
        <begin position="433"/>
        <end position="531"/>
    </location>
</feature>
<dbReference type="SUPFAM" id="SSF52172">
    <property type="entry name" value="CheY-like"/>
    <property type="match status" value="1"/>
</dbReference>
<proteinExistence type="predicted"/>
<keyword evidence="5" id="KW-0805">Transcription regulation</keyword>
<dbReference type="AlphaFoldDB" id="A0A1T2XLQ8"/>
<dbReference type="Pfam" id="PF12833">
    <property type="entry name" value="HTH_18"/>
    <property type="match status" value="1"/>
</dbReference>
<dbReference type="InterPro" id="IPR041522">
    <property type="entry name" value="CdaR_GGDEF"/>
</dbReference>
<dbReference type="InterPro" id="IPR051552">
    <property type="entry name" value="HptR"/>
</dbReference>
<dbReference type="Pfam" id="PF00072">
    <property type="entry name" value="Response_reg"/>
    <property type="match status" value="1"/>
</dbReference>
<dbReference type="InterPro" id="IPR018062">
    <property type="entry name" value="HTH_AraC-typ_CS"/>
</dbReference>
<evidence type="ECO:0000256" key="2">
    <source>
        <dbReference type="ARBA" id="ARBA00022490"/>
    </source>
</evidence>
<dbReference type="GO" id="GO:0000160">
    <property type="term" value="P:phosphorelay signal transduction system"/>
    <property type="evidence" value="ECO:0007669"/>
    <property type="project" value="UniProtKB-KW"/>
</dbReference>
<reference evidence="11 12" key="1">
    <citation type="submission" date="2017-01" db="EMBL/GenBank/DDBJ databases">
        <title>Genome analysis of Paenibacillus selenitrireducens ES3-24.</title>
        <authorList>
            <person name="Xu D."/>
            <person name="Yao R."/>
            <person name="Zheng S."/>
        </authorList>
    </citation>
    <scope>NUCLEOTIDE SEQUENCE [LARGE SCALE GENOMIC DNA]</scope>
    <source>
        <strain evidence="11 12">ES3-24</strain>
    </source>
</reference>
<keyword evidence="3 8" id="KW-0597">Phosphoprotein</keyword>
<dbReference type="InterPro" id="IPR001789">
    <property type="entry name" value="Sig_transdc_resp-reg_receiver"/>
</dbReference>
<dbReference type="Gene3D" id="3.40.50.2300">
    <property type="match status" value="1"/>
</dbReference>
<evidence type="ECO:0000313" key="12">
    <source>
        <dbReference type="Proteomes" id="UP000190188"/>
    </source>
</evidence>
<evidence type="ECO:0000259" key="10">
    <source>
        <dbReference type="PROSITE" id="PS50110"/>
    </source>
</evidence>
<dbReference type="SMART" id="SM00448">
    <property type="entry name" value="REC"/>
    <property type="match status" value="1"/>
</dbReference>
<keyword evidence="7" id="KW-0804">Transcription</keyword>
<dbReference type="PANTHER" id="PTHR42713:SF3">
    <property type="entry name" value="TRANSCRIPTIONAL REGULATORY PROTEIN HPTR"/>
    <property type="match status" value="1"/>
</dbReference>
<comment type="caution">
    <text evidence="11">The sequence shown here is derived from an EMBL/GenBank/DDBJ whole genome shotgun (WGS) entry which is preliminary data.</text>
</comment>
<accession>A0A1T2XLQ8</accession>
<dbReference type="CDD" id="cd17536">
    <property type="entry name" value="REC_YesN-like"/>
    <property type="match status" value="1"/>
</dbReference>
<evidence type="ECO:0000256" key="4">
    <source>
        <dbReference type="ARBA" id="ARBA00023012"/>
    </source>
</evidence>
<dbReference type="Gene3D" id="1.10.10.60">
    <property type="entry name" value="Homeodomain-like"/>
    <property type="match status" value="2"/>
</dbReference>
<dbReference type="RefSeq" id="WP_078496456.1">
    <property type="nucleotide sequence ID" value="NZ_MSZX01000001.1"/>
</dbReference>
<dbReference type="Pfam" id="PF17853">
    <property type="entry name" value="GGDEF_2"/>
    <property type="match status" value="1"/>
</dbReference>
<keyword evidence="12" id="KW-1185">Reference proteome</keyword>
<dbReference type="PROSITE" id="PS50110">
    <property type="entry name" value="RESPONSE_REGULATORY"/>
    <property type="match status" value="1"/>
</dbReference>
<dbReference type="InterPro" id="IPR009057">
    <property type="entry name" value="Homeodomain-like_sf"/>
</dbReference>
<gene>
    <name evidence="11" type="ORF">BVG16_00140</name>
</gene>
<dbReference type="GO" id="GO:0043565">
    <property type="term" value="F:sequence-specific DNA binding"/>
    <property type="evidence" value="ECO:0007669"/>
    <property type="project" value="InterPro"/>
</dbReference>